<evidence type="ECO:0000259" key="2">
    <source>
        <dbReference type="PROSITE" id="PS50943"/>
    </source>
</evidence>
<evidence type="ECO:0000256" key="1">
    <source>
        <dbReference type="ARBA" id="ARBA00007227"/>
    </source>
</evidence>
<dbReference type="Gene3D" id="1.10.10.2910">
    <property type="match status" value="1"/>
</dbReference>
<dbReference type="EMBL" id="SOBT01000012">
    <property type="protein sequence ID" value="TDU24189.1"/>
    <property type="molecule type" value="Genomic_DNA"/>
</dbReference>
<dbReference type="InterPro" id="IPR052345">
    <property type="entry name" value="Rad_response_metalloprotease"/>
</dbReference>
<dbReference type="RefSeq" id="WP_133883610.1">
    <property type="nucleotide sequence ID" value="NZ_MWIN01000003.1"/>
</dbReference>
<dbReference type="Gene3D" id="1.10.260.40">
    <property type="entry name" value="lambda repressor-like DNA-binding domains"/>
    <property type="match status" value="1"/>
</dbReference>
<dbReference type="SMART" id="SM00530">
    <property type="entry name" value="HTH_XRE"/>
    <property type="match status" value="1"/>
</dbReference>
<dbReference type="GO" id="GO:0003677">
    <property type="term" value="F:DNA binding"/>
    <property type="evidence" value="ECO:0007669"/>
    <property type="project" value="InterPro"/>
</dbReference>
<dbReference type="PROSITE" id="PS50943">
    <property type="entry name" value="HTH_CROC1"/>
    <property type="match status" value="1"/>
</dbReference>
<dbReference type="InterPro" id="IPR010982">
    <property type="entry name" value="Lambda_DNA-bd_dom_sf"/>
</dbReference>
<evidence type="ECO:0000313" key="4">
    <source>
        <dbReference type="Proteomes" id="UP000295341"/>
    </source>
</evidence>
<comment type="caution">
    <text evidence="3">The sequence shown here is derived from an EMBL/GenBank/DDBJ whole genome shotgun (WGS) entry which is preliminary data.</text>
</comment>
<dbReference type="InterPro" id="IPR001387">
    <property type="entry name" value="Cro/C1-type_HTH"/>
</dbReference>
<dbReference type="Proteomes" id="UP000295341">
    <property type="component" value="Unassembled WGS sequence"/>
</dbReference>
<dbReference type="PANTHER" id="PTHR43236:SF1">
    <property type="entry name" value="BLL7220 PROTEIN"/>
    <property type="match status" value="1"/>
</dbReference>
<gene>
    <name evidence="3" type="ORF">DFR24_4453</name>
</gene>
<name>A0A4S3K8L9_9GAMM</name>
<evidence type="ECO:0000313" key="3">
    <source>
        <dbReference type="EMBL" id="TDU24189.1"/>
    </source>
</evidence>
<dbReference type="OrthoDB" id="9794834at2"/>
<protein>
    <submittedName>
        <fullName evidence="3">Zn-dependent peptidase ImmA (M78 family)</fullName>
    </submittedName>
</protein>
<dbReference type="AlphaFoldDB" id="A0A4S3K8L9"/>
<comment type="similarity">
    <text evidence="1">Belongs to the short-chain fatty acyl-CoA assimilation regulator (ScfR) family.</text>
</comment>
<reference evidence="3 4" key="1">
    <citation type="submission" date="2019-03" db="EMBL/GenBank/DDBJ databases">
        <title>Genomic Encyclopedia of Type Strains, Phase IV (KMG-IV): sequencing the most valuable type-strain genomes for metagenomic binning, comparative biology and taxonomic classification.</title>
        <authorList>
            <person name="Goeker M."/>
        </authorList>
    </citation>
    <scope>NUCLEOTIDE SEQUENCE [LARGE SCALE GENOMIC DNA]</scope>
    <source>
        <strain evidence="3 4">DSM 26377</strain>
    </source>
</reference>
<organism evidence="3 4">
    <name type="scientific">Panacagrimonas perspica</name>
    <dbReference type="NCBI Taxonomy" id="381431"/>
    <lineage>
        <taxon>Bacteria</taxon>
        <taxon>Pseudomonadati</taxon>
        <taxon>Pseudomonadota</taxon>
        <taxon>Gammaproteobacteria</taxon>
        <taxon>Nevskiales</taxon>
        <taxon>Nevskiaceae</taxon>
        <taxon>Panacagrimonas</taxon>
    </lineage>
</organism>
<dbReference type="CDD" id="cd00093">
    <property type="entry name" value="HTH_XRE"/>
    <property type="match status" value="1"/>
</dbReference>
<sequence length="375" mass="41365">MTVQFLGSNLRLIRLFHGFSLADLGERVGVSKQFLSRVEAGAESVSSALETGLSDHLEVMPEFFRVIDHDPITDEQCHFRRQLTTKVALRQVGRARGEMFKRLVSVLDQHVDLPQYQVRGADLTSNESIERGAEQFRAQFQLGTGPLSNITRIAENAGAVVTKVDSLANEIDAVSFATKRPVIALNVSGRSSCRMRFGIAHELGHFALHLGVLTGDRLTETQANRFASSLLLPRATFGSECRLALRGGRLNWSGLSELKLRWGVSKSAILFRGHQLQHFREDQVRTGYIFLKRHGEAIEESEDHQIPFEEPEVLSEGLKVMREQLGMPPAAIARQMGVQMSLLTRLVAIPDAAPRANVVSLFGPRSGSAPPGNPA</sequence>
<keyword evidence="4" id="KW-1185">Reference proteome</keyword>
<dbReference type="Pfam" id="PF06114">
    <property type="entry name" value="Peptidase_M78"/>
    <property type="match status" value="1"/>
</dbReference>
<accession>A0A4S3K8L9</accession>
<feature type="domain" description="HTH cro/C1-type" evidence="2">
    <location>
        <begin position="10"/>
        <end position="63"/>
    </location>
</feature>
<dbReference type="PANTHER" id="PTHR43236">
    <property type="entry name" value="ANTITOXIN HIGA1"/>
    <property type="match status" value="1"/>
</dbReference>
<dbReference type="SUPFAM" id="SSF47413">
    <property type="entry name" value="lambda repressor-like DNA-binding domains"/>
    <property type="match status" value="1"/>
</dbReference>
<dbReference type="InterPro" id="IPR010359">
    <property type="entry name" value="IrrE_HExxH"/>
</dbReference>
<proteinExistence type="inferred from homology"/>